<proteinExistence type="predicted"/>
<dbReference type="EMBL" id="BSXV01003587">
    <property type="protein sequence ID" value="GME98640.1"/>
    <property type="molecule type" value="Genomic_DNA"/>
</dbReference>
<keyword evidence="2" id="KW-1185">Reference proteome</keyword>
<organism evidence="1 2">
    <name type="scientific">Candida boidinii</name>
    <name type="common">Yeast</name>
    <dbReference type="NCBI Taxonomy" id="5477"/>
    <lineage>
        <taxon>Eukaryota</taxon>
        <taxon>Fungi</taxon>
        <taxon>Dikarya</taxon>
        <taxon>Ascomycota</taxon>
        <taxon>Saccharomycotina</taxon>
        <taxon>Pichiomycetes</taxon>
        <taxon>Pichiales</taxon>
        <taxon>Pichiaceae</taxon>
        <taxon>Ogataea</taxon>
        <taxon>Ogataea/Candida clade</taxon>
    </lineage>
</organism>
<comment type="caution">
    <text evidence="1">The sequence shown here is derived from an EMBL/GenBank/DDBJ whole genome shotgun (WGS) entry which is preliminary data.</text>
</comment>
<gene>
    <name evidence="1" type="ORF">Cboi01_000501200</name>
</gene>
<protein>
    <submittedName>
        <fullName evidence="1">Unnamed protein product</fullName>
    </submittedName>
</protein>
<dbReference type="Proteomes" id="UP001165101">
    <property type="component" value="Unassembled WGS sequence"/>
</dbReference>
<evidence type="ECO:0000313" key="2">
    <source>
        <dbReference type="Proteomes" id="UP001165101"/>
    </source>
</evidence>
<accession>A0ACB5TZM3</accession>
<reference evidence="1" key="1">
    <citation type="submission" date="2023-04" db="EMBL/GenBank/DDBJ databases">
        <title>Candida boidinii NBRC 1967.</title>
        <authorList>
            <person name="Ichikawa N."/>
            <person name="Sato H."/>
            <person name="Tonouchi N."/>
        </authorList>
    </citation>
    <scope>NUCLEOTIDE SEQUENCE</scope>
    <source>
        <strain evidence="1">NBRC 1967</strain>
    </source>
</reference>
<name>A0ACB5TZM3_CANBO</name>
<sequence length="263" mass="30635">MNSQSYISNQNCEHLISINEVFKLLEPYANISLLSAKDSNTIVFNLIELLMENSCNSTTLKYLSRFLTPESYEDLITERIINHYCGYPLCSYYSKSNINLPSKKTLADKFKILRSYNSKFCSKKHYQCSEFYKRQLNKDALWIRNNIFQLPLNYENSYESKIILLDDVFEDKENNKNQNEKIDEIINLLKSMKVDESSNTTNNTNNITNTNTNNKIINTTNNINEKNKIKPDFDTDELISEFQNIKIIENSGIQKSDEIYGGI</sequence>
<evidence type="ECO:0000313" key="1">
    <source>
        <dbReference type="EMBL" id="GME98640.1"/>
    </source>
</evidence>